<sequence length="59" mass="7101">MNAELNRAFIIFVFEYDKLKQNFGQTTETKQKKIHNEKIVFLRPHEYMIKTDVDVLVLD</sequence>
<protein>
    <submittedName>
        <fullName evidence="1">Uncharacterized protein</fullName>
    </submittedName>
</protein>
<reference evidence="1" key="2">
    <citation type="journal article" date="2022" name="Res Sq">
        <title>Comparative Genomics Reveals Insights into the Divergent Evolution of Astigmatic Mites and Household Pest Adaptations.</title>
        <authorList>
            <person name="Xiong Q."/>
            <person name="Wan A.T.-Y."/>
            <person name="Liu X.-Y."/>
            <person name="Fung C.S.-H."/>
            <person name="Xiao X."/>
            <person name="Malainual N."/>
            <person name="Hou J."/>
            <person name="Wang L."/>
            <person name="Wang M."/>
            <person name="Yang K."/>
            <person name="Cui Y."/>
            <person name="Leung E."/>
            <person name="Nong W."/>
            <person name="Shin S.-K."/>
            <person name="Au S."/>
            <person name="Jeong K.Y."/>
            <person name="Chew F.T."/>
            <person name="Hui J."/>
            <person name="Leung T.F."/>
            <person name="Tungtrongchitr A."/>
            <person name="Zhong N."/>
            <person name="Liu Z."/>
            <person name="Tsui S."/>
        </authorList>
    </citation>
    <scope>NUCLEOTIDE SEQUENCE</scope>
    <source>
        <strain evidence="1">Derf</strain>
        <tissue evidence="1">Whole organism</tissue>
    </source>
</reference>
<proteinExistence type="predicted"/>
<evidence type="ECO:0000313" key="1">
    <source>
        <dbReference type="EMBL" id="KAH9516937.1"/>
    </source>
</evidence>
<organism evidence="1 2">
    <name type="scientific">Dermatophagoides farinae</name>
    <name type="common">American house dust mite</name>
    <dbReference type="NCBI Taxonomy" id="6954"/>
    <lineage>
        <taxon>Eukaryota</taxon>
        <taxon>Metazoa</taxon>
        <taxon>Ecdysozoa</taxon>
        <taxon>Arthropoda</taxon>
        <taxon>Chelicerata</taxon>
        <taxon>Arachnida</taxon>
        <taxon>Acari</taxon>
        <taxon>Acariformes</taxon>
        <taxon>Sarcoptiformes</taxon>
        <taxon>Astigmata</taxon>
        <taxon>Psoroptidia</taxon>
        <taxon>Analgoidea</taxon>
        <taxon>Pyroglyphidae</taxon>
        <taxon>Dermatophagoidinae</taxon>
        <taxon>Dermatophagoides</taxon>
    </lineage>
</organism>
<dbReference type="Proteomes" id="UP000790347">
    <property type="component" value="Unassembled WGS sequence"/>
</dbReference>
<dbReference type="AlphaFoldDB" id="A0A922I0S6"/>
<gene>
    <name evidence="1" type="ORF">DERF_007647</name>
</gene>
<evidence type="ECO:0000313" key="2">
    <source>
        <dbReference type="Proteomes" id="UP000790347"/>
    </source>
</evidence>
<keyword evidence="2" id="KW-1185">Reference proteome</keyword>
<accession>A0A922I0S6</accession>
<dbReference type="EMBL" id="ASGP02000003">
    <property type="protein sequence ID" value="KAH9516937.1"/>
    <property type="molecule type" value="Genomic_DNA"/>
</dbReference>
<reference evidence="1" key="1">
    <citation type="submission" date="2013-05" db="EMBL/GenBank/DDBJ databases">
        <authorList>
            <person name="Yim A.K.Y."/>
            <person name="Chan T.F."/>
            <person name="Ji K.M."/>
            <person name="Liu X.Y."/>
            <person name="Zhou J.W."/>
            <person name="Li R.Q."/>
            <person name="Yang K.Y."/>
            <person name="Li J."/>
            <person name="Li M."/>
            <person name="Law P.T.W."/>
            <person name="Wu Y.L."/>
            <person name="Cai Z.L."/>
            <person name="Qin H."/>
            <person name="Bao Y."/>
            <person name="Leung R.K.K."/>
            <person name="Ng P.K.S."/>
            <person name="Zou J."/>
            <person name="Zhong X.J."/>
            <person name="Ran P.X."/>
            <person name="Zhong N.S."/>
            <person name="Liu Z.G."/>
            <person name="Tsui S.K.W."/>
        </authorList>
    </citation>
    <scope>NUCLEOTIDE SEQUENCE</scope>
    <source>
        <strain evidence="1">Derf</strain>
        <tissue evidence="1">Whole organism</tissue>
    </source>
</reference>
<comment type="caution">
    <text evidence="1">The sequence shown here is derived from an EMBL/GenBank/DDBJ whole genome shotgun (WGS) entry which is preliminary data.</text>
</comment>
<name>A0A922I0S6_DERFA</name>